<reference evidence="7 8" key="1">
    <citation type="submission" date="2020-08" db="EMBL/GenBank/DDBJ databases">
        <title>A Genomic Blueprint of the Chicken Gut Microbiome.</title>
        <authorList>
            <person name="Gilroy R."/>
            <person name="Ravi A."/>
            <person name="Getino M."/>
            <person name="Pursley I."/>
            <person name="Horton D.L."/>
            <person name="Alikhan N.-F."/>
            <person name="Baker D."/>
            <person name="Gharbi K."/>
            <person name="Hall N."/>
            <person name="Watson M."/>
            <person name="Adriaenssens E.M."/>
            <person name="Foster-Nyarko E."/>
            <person name="Jarju S."/>
            <person name="Secka A."/>
            <person name="Antonio M."/>
            <person name="Oren A."/>
            <person name="Chaudhuri R."/>
            <person name="La Ragione R.M."/>
            <person name="Hildebrand F."/>
            <person name="Pallen M.J."/>
        </authorList>
    </citation>
    <scope>NUCLEOTIDE SEQUENCE [LARGE SCALE GENOMIC DNA]</scope>
    <source>
        <strain evidence="7 8">Sa2BVA9</strain>
    </source>
</reference>
<keyword evidence="8" id="KW-1185">Reference proteome</keyword>
<keyword evidence="6" id="KW-1003">Cell membrane</keyword>
<feature type="transmembrane region" description="Helical" evidence="6">
    <location>
        <begin position="121"/>
        <end position="138"/>
    </location>
</feature>
<dbReference type="PANTHER" id="PTHR43701">
    <property type="entry name" value="MEMBRANE TRANSPORTER PROTEIN MJ0441-RELATED"/>
    <property type="match status" value="1"/>
</dbReference>
<comment type="caution">
    <text evidence="7">The sequence shown here is derived from an EMBL/GenBank/DDBJ whole genome shotgun (WGS) entry which is preliminary data.</text>
</comment>
<evidence type="ECO:0000256" key="5">
    <source>
        <dbReference type="ARBA" id="ARBA00023136"/>
    </source>
</evidence>
<accession>A0ABR8SY10</accession>
<dbReference type="InterPro" id="IPR002781">
    <property type="entry name" value="TM_pro_TauE-like"/>
</dbReference>
<keyword evidence="5 6" id="KW-0472">Membrane</keyword>
<name>A0ABR8SY10_9BACL</name>
<feature type="transmembrane region" description="Helical" evidence="6">
    <location>
        <begin position="57"/>
        <end position="76"/>
    </location>
</feature>
<evidence type="ECO:0000313" key="7">
    <source>
        <dbReference type="EMBL" id="MBD7968416.1"/>
    </source>
</evidence>
<keyword evidence="4 6" id="KW-1133">Transmembrane helix</keyword>
<evidence type="ECO:0000256" key="1">
    <source>
        <dbReference type="ARBA" id="ARBA00004141"/>
    </source>
</evidence>
<dbReference type="InterPro" id="IPR051598">
    <property type="entry name" value="TSUP/Inactive_protease-like"/>
</dbReference>
<organism evidence="7 8">
    <name type="scientific">Paenibacillus gallinarum</name>
    <dbReference type="NCBI Taxonomy" id="2762232"/>
    <lineage>
        <taxon>Bacteria</taxon>
        <taxon>Bacillati</taxon>
        <taxon>Bacillota</taxon>
        <taxon>Bacilli</taxon>
        <taxon>Bacillales</taxon>
        <taxon>Paenibacillaceae</taxon>
        <taxon>Paenibacillus</taxon>
    </lineage>
</organism>
<feature type="transmembrane region" description="Helical" evidence="6">
    <location>
        <begin position="159"/>
        <end position="183"/>
    </location>
</feature>
<dbReference type="Pfam" id="PF01925">
    <property type="entry name" value="TauE"/>
    <property type="match status" value="1"/>
</dbReference>
<keyword evidence="3 6" id="KW-0812">Transmembrane</keyword>
<feature type="transmembrane region" description="Helical" evidence="6">
    <location>
        <begin position="88"/>
        <end position="109"/>
    </location>
</feature>
<protein>
    <recommendedName>
        <fullName evidence="6">Probable membrane transporter protein</fullName>
    </recommendedName>
</protein>
<evidence type="ECO:0000313" key="8">
    <source>
        <dbReference type="Proteomes" id="UP000608071"/>
    </source>
</evidence>
<evidence type="ECO:0000256" key="3">
    <source>
        <dbReference type="ARBA" id="ARBA00022692"/>
    </source>
</evidence>
<sequence>MSERREHLMFILLMILLGFIGSFFSGLLGIGGAIINYPLLLFIPPLLGVGGFTAHEVAAISIFQVFFSSLSGIIGYRLQSRKTKTRLIHYSLAAWMGTSILIGSLLGGLWSSRFEEQTINIIYGILAVLAVILMLFPARGKEEMQKVEEITFHRFLASSLAFVVGVVSGIVGAGGGFILIPIMMKVLRIPVRITIATSLSIVFVSAIGGVIGKISGGDIPILPILFTVIGSIAGSPVGSLVGSKMDVKYLRYALVLLITITAVKVWSSVF</sequence>
<evidence type="ECO:0000256" key="2">
    <source>
        <dbReference type="ARBA" id="ARBA00009142"/>
    </source>
</evidence>
<evidence type="ECO:0000256" key="6">
    <source>
        <dbReference type="RuleBase" id="RU363041"/>
    </source>
</evidence>
<dbReference type="Proteomes" id="UP000608071">
    <property type="component" value="Unassembled WGS sequence"/>
</dbReference>
<gene>
    <name evidence="7" type="ORF">H9647_10100</name>
</gene>
<feature type="transmembrane region" description="Helical" evidence="6">
    <location>
        <begin position="189"/>
        <end position="212"/>
    </location>
</feature>
<comment type="similarity">
    <text evidence="2 6">Belongs to the 4-toluene sulfonate uptake permease (TSUP) (TC 2.A.102) family.</text>
</comment>
<feature type="transmembrane region" description="Helical" evidence="6">
    <location>
        <begin position="12"/>
        <end position="37"/>
    </location>
</feature>
<dbReference type="PANTHER" id="PTHR43701:SF13">
    <property type="entry name" value="MEMBRANE TRANSPORTER PROTEIN YRKJ-RELATED"/>
    <property type="match status" value="1"/>
</dbReference>
<comment type="subcellular location">
    <subcellularLocation>
        <location evidence="6">Cell membrane</location>
        <topology evidence="6">Multi-pass membrane protein</topology>
    </subcellularLocation>
    <subcellularLocation>
        <location evidence="1">Membrane</location>
        <topology evidence="1">Multi-pass membrane protein</topology>
    </subcellularLocation>
</comment>
<feature type="transmembrane region" description="Helical" evidence="6">
    <location>
        <begin position="249"/>
        <end position="267"/>
    </location>
</feature>
<evidence type="ECO:0000256" key="4">
    <source>
        <dbReference type="ARBA" id="ARBA00022989"/>
    </source>
</evidence>
<dbReference type="EMBL" id="JACSQL010000003">
    <property type="protein sequence ID" value="MBD7968416.1"/>
    <property type="molecule type" value="Genomic_DNA"/>
</dbReference>
<proteinExistence type="inferred from homology"/>
<feature type="transmembrane region" description="Helical" evidence="6">
    <location>
        <begin position="219"/>
        <end position="237"/>
    </location>
</feature>